<evidence type="ECO:0000313" key="1">
    <source>
        <dbReference type="EMBL" id="KAL3084659.1"/>
    </source>
</evidence>
<name>A0ABD2IXK5_9BILA</name>
<sequence length="363" mass="41820">MPSDNQNETEEKMAKAIFISADCWLCVFDLLPAYQLGLGIAMISHRFDVYIDEHFKTRKWALKYIQIRRKIGGNDTKEMEIVNMGGEALPIPQIQMPRKVIGFERIIITFIDQTVIAFLELLRPLFASFCPINLAFGTDQISILDLVVRNTWPMLGKNIYGIESYPRFFKCLRQIAPSMLNELCPPLRFVSFCFGDLFPEFPCDDSATASDGQAVAKWLFTPLQSNVPKVFKCNLVRNEWENWPLKIDAFKAAFASASSPVNFIVSIWFLPPFAASVVPFKLTNELTREQLTLKRMNDVRRVLFVRCPIARDESKWTKWEEEAIDWKFFDQWNKIDIHIINEDNIGDGLLDETPGPSDQQQSE</sequence>
<comment type="caution">
    <text evidence="1">The sequence shown here is derived from an EMBL/GenBank/DDBJ whole genome shotgun (WGS) entry which is preliminary data.</text>
</comment>
<organism evidence="1 2">
    <name type="scientific">Heterodera trifolii</name>
    <dbReference type="NCBI Taxonomy" id="157864"/>
    <lineage>
        <taxon>Eukaryota</taxon>
        <taxon>Metazoa</taxon>
        <taxon>Ecdysozoa</taxon>
        <taxon>Nematoda</taxon>
        <taxon>Chromadorea</taxon>
        <taxon>Rhabditida</taxon>
        <taxon>Tylenchina</taxon>
        <taxon>Tylenchomorpha</taxon>
        <taxon>Tylenchoidea</taxon>
        <taxon>Heteroderidae</taxon>
        <taxon>Heteroderinae</taxon>
        <taxon>Heterodera</taxon>
    </lineage>
</organism>
<reference evidence="1 2" key="1">
    <citation type="submission" date="2024-10" db="EMBL/GenBank/DDBJ databases">
        <authorList>
            <person name="Kim D."/>
        </authorList>
    </citation>
    <scope>NUCLEOTIDE SEQUENCE [LARGE SCALE GENOMIC DNA]</scope>
    <source>
        <strain evidence="1">BH-2024</strain>
    </source>
</reference>
<proteinExistence type="predicted"/>
<dbReference type="Proteomes" id="UP001620626">
    <property type="component" value="Unassembled WGS sequence"/>
</dbReference>
<keyword evidence="2" id="KW-1185">Reference proteome</keyword>
<evidence type="ECO:0000313" key="2">
    <source>
        <dbReference type="Proteomes" id="UP001620626"/>
    </source>
</evidence>
<dbReference type="EMBL" id="JBICBT010001071">
    <property type="protein sequence ID" value="KAL3084659.1"/>
    <property type="molecule type" value="Genomic_DNA"/>
</dbReference>
<dbReference type="AlphaFoldDB" id="A0ABD2IXK5"/>
<protein>
    <submittedName>
        <fullName evidence="1">Uncharacterized protein</fullName>
    </submittedName>
</protein>
<gene>
    <name evidence="1" type="ORF">niasHT_035268</name>
</gene>
<accession>A0ABD2IXK5</accession>